<dbReference type="RefSeq" id="WP_179578501.1">
    <property type="nucleotide sequence ID" value="NZ_JACCFM010000001.1"/>
</dbReference>
<dbReference type="SUPFAM" id="SSF46785">
    <property type="entry name" value="Winged helix' DNA-binding domain"/>
    <property type="match status" value="1"/>
</dbReference>
<dbReference type="AlphaFoldDB" id="A0A7Z0EDT5"/>
<feature type="domain" description="HTH lysR-type" evidence="6">
    <location>
        <begin position="1"/>
        <end position="58"/>
    </location>
</feature>
<dbReference type="GO" id="GO:0003700">
    <property type="term" value="F:DNA-binding transcription factor activity"/>
    <property type="evidence" value="ECO:0007669"/>
    <property type="project" value="InterPro"/>
</dbReference>
<organism evidence="7 8">
    <name type="scientific">Glaciibacter psychrotolerans</name>
    <dbReference type="NCBI Taxonomy" id="670054"/>
    <lineage>
        <taxon>Bacteria</taxon>
        <taxon>Bacillati</taxon>
        <taxon>Actinomycetota</taxon>
        <taxon>Actinomycetes</taxon>
        <taxon>Micrococcales</taxon>
        <taxon>Microbacteriaceae</taxon>
        <taxon>Glaciibacter</taxon>
    </lineage>
</organism>
<comment type="similarity">
    <text evidence="1">Belongs to the LysR transcriptional regulatory family.</text>
</comment>
<evidence type="ECO:0000259" key="6">
    <source>
        <dbReference type="PROSITE" id="PS50931"/>
    </source>
</evidence>
<evidence type="ECO:0000256" key="5">
    <source>
        <dbReference type="SAM" id="MobiDB-lite"/>
    </source>
</evidence>
<keyword evidence="2" id="KW-0805">Transcription regulation</keyword>
<dbReference type="Pfam" id="PF00126">
    <property type="entry name" value="HTH_1"/>
    <property type="match status" value="1"/>
</dbReference>
<gene>
    <name evidence="7" type="ORF">HNR05_001594</name>
</gene>
<dbReference type="GO" id="GO:0032993">
    <property type="term" value="C:protein-DNA complex"/>
    <property type="evidence" value="ECO:0007669"/>
    <property type="project" value="TreeGrafter"/>
</dbReference>
<evidence type="ECO:0000313" key="7">
    <source>
        <dbReference type="EMBL" id="NYJ19803.1"/>
    </source>
</evidence>
<evidence type="ECO:0000256" key="3">
    <source>
        <dbReference type="ARBA" id="ARBA00023125"/>
    </source>
</evidence>
<sequence length="114" mass="12063">MNITLLRHFVAAAEELHFPRAAIKINIPLAMMNSSIAKLEAEVGQPLFTRTSEGTRLTKVGAALLVDARAEVAAAPPPVKKPANTGGKAKASKGKGRAPAVKGEPKPYKNRQGR</sequence>
<dbReference type="Gene3D" id="1.10.10.10">
    <property type="entry name" value="Winged helix-like DNA-binding domain superfamily/Winged helix DNA-binding domain"/>
    <property type="match status" value="1"/>
</dbReference>
<accession>A0A7Z0EDT5</accession>
<evidence type="ECO:0000313" key="8">
    <source>
        <dbReference type="Proteomes" id="UP000537260"/>
    </source>
</evidence>
<dbReference type="InterPro" id="IPR036388">
    <property type="entry name" value="WH-like_DNA-bd_sf"/>
</dbReference>
<dbReference type="PROSITE" id="PS50931">
    <property type="entry name" value="HTH_LYSR"/>
    <property type="match status" value="1"/>
</dbReference>
<dbReference type="GO" id="GO:0003677">
    <property type="term" value="F:DNA binding"/>
    <property type="evidence" value="ECO:0007669"/>
    <property type="project" value="UniProtKB-KW"/>
</dbReference>
<comment type="caution">
    <text evidence="7">The sequence shown here is derived from an EMBL/GenBank/DDBJ whole genome shotgun (WGS) entry which is preliminary data.</text>
</comment>
<name>A0A7Z0EDT5_9MICO</name>
<evidence type="ECO:0000256" key="2">
    <source>
        <dbReference type="ARBA" id="ARBA00023015"/>
    </source>
</evidence>
<dbReference type="EMBL" id="JACCFM010000001">
    <property type="protein sequence ID" value="NYJ19803.1"/>
    <property type="molecule type" value="Genomic_DNA"/>
</dbReference>
<keyword evidence="4" id="KW-0804">Transcription</keyword>
<keyword evidence="8" id="KW-1185">Reference proteome</keyword>
<proteinExistence type="inferred from homology"/>
<dbReference type="InterPro" id="IPR036390">
    <property type="entry name" value="WH_DNA-bd_sf"/>
</dbReference>
<keyword evidence="3" id="KW-0238">DNA-binding</keyword>
<evidence type="ECO:0000256" key="4">
    <source>
        <dbReference type="ARBA" id="ARBA00023163"/>
    </source>
</evidence>
<dbReference type="PANTHER" id="PTHR30346">
    <property type="entry name" value="TRANSCRIPTIONAL DUAL REGULATOR HCAR-RELATED"/>
    <property type="match status" value="1"/>
</dbReference>
<dbReference type="Proteomes" id="UP000537260">
    <property type="component" value="Unassembled WGS sequence"/>
</dbReference>
<feature type="region of interest" description="Disordered" evidence="5">
    <location>
        <begin position="74"/>
        <end position="114"/>
    </location>
</feature>
<dbReference type="InterPro" id="IPR000847">
    <property type="entry name" value="LysR_HTH_N"/>
</dbReference>
<dbReference type="PANTHER" id="PTHR30346:SF0">
    <property type="entry name" value="HCA OPERON TRANSCRIPTIONAL ACTIVATOR HCAR"/>
    <property type="match status" value="1"/>
</dbReference>
<reference evidence="7 8" key="1">
    <citation type="submission" date="2020-07" db="EMBL/GenBank/DDBJ databases">
        <title>Sequencing the genomes of 1000 actinobacteria strains.</title>
        <authorList>
            <person name="Klenk H.-P."/>
        </authorList>
    </citation>
    <scope>NUCLEOTIDE SEQUENCE [LARGE SCALE GENOMIC DNA]</scope>
    <source>
        <strain evidence="7 8">LI1</strain>
    </source>
</reference>
<evidence type="ECO:0000256" key="1">
    <source>
        <dbReference type="ARBA" id="ARBA00009437"/>
    </source>
</evidence>
<protein>
    <recommendedName>
        <fullName evidence="6">HTH lysR-type domain-containing protein</fullName>
    </recommendedName>
</protein>